<comment type="similarity">
    <text evidence="1">Belongs to the low molecular weight phosphotyrosine protein phosphatase family.</text>
</comment>
<dbReference type="InterPro" id="IPR017867">
    <property type="entry name" value="Tyr_phospatase_low_mol_wt"/>
</dbReference>
<dbReference type="OrthoDB" id="9784339at2"/>
<keyword evidence="9" id="KW-1185">Reference proteome</keyword>
<dbReference type="KEGG" id="pbj:VN24_24015"/>
<dbReference type="EMBL" id="CP011058">
    <property type="protein sequence ID" value="AJY77056.1"/>
    <property type="molecule type" value="Genomic_DNA"/>
</dbReference>
<keyword evidence="4" id="KW-0904">Protein phosphatase</keyword>
<dbReference type="GO" id="GO:0004725">
    <property type="term" value="F:protein tyrosine phosphatase activity"/>
    <property type="evidence" value="ECO:0007669"/>
    <property type="project" value="UniProtKB-EC"/>
</dbReference>
<evidence type="ECO:0000313" key="8">
    <source>
        <dbReference type="EMBL" id="AJY77056.1"/>
    </source>
</evidence>
<comment type="catalytic activity">
    <reaction evidence="5">
        <text>O-phospho-L-tyrosyl-[protein] + H2O = L-tyrosyl-[protein] + phosphate</text>
        <dbReference type="Rhea" id="RHEA:10684"/>
        <dbReference type="Rhea" id="RHEA-COMP:10136"/>
        <dbReference type="Rhea" id="RHEA-COMP:20101"/>
        <dbReference type="ChEBI" id="CHEBI:15377"/>
        <dbReference type="ChEBI" id="CHEBI:43474"/>
        <dbReference type="ChEBI" id="CHEBI:46858"/>
        <dbReference type="ChEBI" id="CHEBI:61978"/>
        <dbReference type="EC" id="3.1.3.48"/>
    </reaction>
</comment>
<keyword evidence="3" id="KW-0378">Hydrolase</keyword>
<dbReference type="FunFam" id="3.40.50.2300:FF:000113">
    <property type="entry name" value="Low molecular weight protein-tyrosine-phosphatase"/>
    <property type="match status" value="1"/>
</dbReference>
<evidence type="ECO:0000256" key="4">
    <source>
        <dbReference type="ARBA" id="ARBA00022912"/>
    </source>
</evidence>
<dbReference type="Gene3D" id="3.40.50.2300">
    <property type="match status" value="1"/>
</dbReference>
<reference evidence="8 9" key="1">
    <citation type="journal article" date="2015" name="J. Biotechnol.">
        <title>Complete genome sequence of Paenibacillus beijingensis 7188(T) (=DSM 24997(T)), a novel rhizobacterium from jujube garden soil.</title>
        <authorList>
            <person name="Kwak Y."/>
            <person name="Shin J.H."/>
        </authorList>
    </citation>
    <scope>NUCLEOTIDE SEQUENCE [LARGE SCALE GENOMIC DNA]</scope>
    <source>
        <strain evidence="8 9">DSM 24997</strain>
    </source>
</reference>
<evidence type="ECO:0000313" key="9">
    <source>
        <dbReference type="Proteomes" id="UP000032633"/>
    </source>
</evidence>
<dbReference type="PANTHER" id="PTHR11717:SF7">
    <property type="entry name" value="LOW MOLECULAR WEIGHT PHOSPHOTYROSINE PROTEIN PHOSPHATASE"/>
    <property type="match status" value="1"/>
</dbReference>
<dbReference type="Pfam" id="PF01451">
    <property type="entry name" value="LMWPc"/>
    <property type="match status" value="1"/>
</dbReference>
<dbReference type="AlphaFoldDB" id="A0A0D5NP53"/>
<dbReference type="SUPFAM" id="SSF52788">
    <property type="entry name" value="Phosphotyrosine protein phosphatases I"/>
    <property type="match status" value="1"/>
</dbReference>
<evidence type="ECO:0000256" key="3">
    <source>
        <dbReference type="ARBA" id="ARBA00022801"/>
    </source>
</evidence>
<feature type="active site" description="Proton donor" evidence="6">
    <location>
        <position position="132"/>
    </location>
</feature>
<proteinExistence type="inferred from homology"/>
<feature type="domain" description="Phosphotyrosine protein phosphatase I" evidence="7">
    <location>
        <begin position="6"/>
        <end position="156"/>
    </location>
</feature>
<feature type="active site" description="Nucleophile" evidence="6">
    <location>
        <position position="12"/>
    </location>
</feature>
<dbReference type="InterPro" id="IPR050438">
    <property type="entry name" value="LMW_PTPase"/>
</dbReference>
<dbReference type="HOGENOM" id="CLU_071415_2_3_9"/>
<dbReference type="PATRIC" id="fig|1126833.4.peg.5282"/>
<dbReference type="RefSeq" id="WP_045672481.1">
    <property type="nucleotide sequence ID" value="NZ_CP011058.1"/>
</dbReference>
<protein>
    <recommendedName>
        <fullName evidence="2">protein-tyrosine-phosphatase</fullName>
        <ecNumber evidence="2">3.1.3.48</ecNumber>
    </recommendedName>
</protein>
<dbReference type="CDD" id="cd16343">
    <property type="entry name" value="LMWPTP"/>
    <property type="match status" value="1"/>
</dbReference>
<dbReference type="PANTHER" id="PTHR11717">
    <property type="entry name" value="LOW MOLECULAR WEIGHT PROTEIN TYROSINE PHOSPHATASE"/>
    <property type="match status" value="1"/>
</dbReference>
<dbReference type="Proteomes" id="UP000032633">
    <property type="component" value="Chromosome"/>
</dbReference>
<dbReference type="InterPro" id="IPR036196">
    <property type="entry name" value="Ptyr_pPase_sf"/>
</dbReference>
<evidence type="ECO:0000256" key="2">
    <source>
        <dbReference type="ARBA" id="ARBA00013064"/>
    </source>
</evidence>
<evidence type="ECO:0000256" key="6">
    <source>
        <dbReference type="PIRSR" id="PIRSR617867-1"/>
    </source>
</evidence>
<dbReference type="InterPro" id="IPR023485">
    <property type="entry name" value="Ptyr_pPase"/>
</dbReference>
<sequence>MDHKPVSVLFVCLGNICRSPMAEAVMRHLIEERGLAGSIKVDSAGTGDWHVGHPPHKGTRQLLEREGIRADGLIARQLRRGDLETFDYLVCMDDSNVSGVLVAAAKHGLSASGKVFKLTDLVPDKGVDGVPDPYYTGNFDEVYELVRAGCERLLERIVSESR</sequence>
<reference evidence="9" key="2">
    <citation type="submission" date="2015-03" db="EMBL/GenBank/DDBJ databases">
        <title>Genome sequence of Paenibacillus beijingensis strain DSM 24997T.</title>
        <authorList>
            <person name="Kwak Y."/>
            <person name="Shin J.-H."/>
        </authorList>
    </citation>
    <scope>NUCLEOTIDE SEQUENCE [LARGE SCALE GENOMIC DNA]</scope>
    <source>
        <strain evidence="9">DSM 24997</strain>
    </source>
</reference>
<dbReference type="PRINTS" id="PR00719">
    <property type="entry name" value="LMWPTPASE"/>
</dbReference>
<evidence type="ECO:0000259" key="7">
    <source>
        <dbReference type="SMART" id="SM00226"/>
    </source>
</evidence>
<dbReference type="STRING" id="1126833.VN24_24015"/>
<feature type="active site" evidence="6">
    <location>
        <position position="18"/>
    </location>
</feature>
<dbReference type="SMART" id="SM00226">
    <property type="entry name" value="LMWPc"/>
    <property type="match status" value="1"/>
</dbReference>
<evidence type="ECO:0000256" key="1">
    <source>
        <dbReference type="ARBA" id="ARBA00011063"/>
    </source>
</evidence>
<accession>A0A0D5NP53</accession>
<gene>
    <name evidence="8" type="ORF">VN24_24015</name>
</gene>
<evidence type="ECO:0000256" key="5">
    <source>
        <dbReference type="ARBA" id="ARBA00051722"/>
    </source>
</evidence>
<dbReference type="EC" id="3.1.3.48" evidence="2"/>
<name>A0A0D5NP53_9BACL</name>
<organism evidence="8 9">
    <name type="scientific">Paenibacillus beijingensis</name>
    <dbReference type="NCBI Taxonomy" id="1126833"/>
    <lineage>
        <taxon>Bacteria</taxon>
        <taxon>Bacillati</taxon>
        <taxon>Bacillota</taxon>
        <taxon>Bacilli</taxon>
        <taxon>Bacillales</taxon>
        <taxon>Paenibacillaceae</taxon>
        <taxon>Paenibacillus</taxon>
    </lineage>
</organism>